<dbReference type="Proteomes" id="UP000610862">
    <property type="component" value="Unassembled WGS sequence"/>
</dbReference>
<keyword evidence="2" id="KW-0808">Transferase</keyword>
<proteinExistence type="inferred from homology"/>
<dbReference type="Gene3D" id="3.40.1080.20">
    <property type="entry name" value="Acetyl-CoA hydrolase/transferase C-terminal domain"/>
    <property type="match status" value="1"/>
</dbReference>
<dbReference type="RefSeq" id="WP_177269014.1">
    <property type="nucleotide sequence ID" value="NZ_JACRTA010000003.1"/>
</dbReference>
<dbReference type="InterPro" id="IPR038460">
    <property type="entry name" value="AcetylCoA_hyd_C_sf"/>
</dbReference>
<feature type="domain" description="Acetyl-CoA hydrolase/transferase C-terminal" evidence="4">
    <location>
        <begin position="272"/>
        <end position="428"/>
    </location>
</feature>
<comment type="similarity">
    <text evidence="1">Belongs to the acetyl-CoA hydrolase/transferase family.</text>
</comment>
<dbReference type="InterPro" id="IPR003702">
    <property type="entry name" value="ActCoA_hydro_N"/>
</dbReference>
<sequence>MDWKKTYESKKMSADEAVKLIKSGDTVVLAHAVAEPVALVDAMVANKNLYKDITVSHMVTLGKGEYAKKENSDTFRYEGWFTSPSVRGSISEGHGDFVPVFFHEIPSLIRNDRLHVDVAMVTVTPPDEHGYCNVGVSSDYTMQAVKSARVVLVEVNDQVPTVFGNTYIHVNEIDAFVEYNRPLPESKPAVIGPVEEAIGKNCASLINDGDTLQLGIGAIPDAVLAQLGEKKHLGIHSEMIADGVVDLFEKGAIDCSQKGIDEGKMVVTFLMGTKKLYDWCDKNPMVELREVDYVNHPMTVCNLKNLVCINACVQIDFMGQIVSECIGTKQISGVGGQVDFIRGASMAKDGNARAIIAMPSVTVKKDGSMISKVVPFIDHGAAVTTSRCDADYVVTEYGIAKLKGANLKDRARQLINIAHPDFREELKVQFKERFNAEF</sequence>
<evidence type="ECO:0000256" key="1">
    <source>
        <dbReference type="ARBA" id="ARBA00009632"/>
    </source>
</evidence>
<feature type="domain" description="Acetyl-CoA hydrolase/transferase N-terminal" evidence="3">
    <location>
        <begin position="4"/>
        <end position="180"/>
    </location>
</feature>
<gene>
    <name evidence="5" type="ORF">H8692_09690</name>
</gene>
<evidence type="ECO:0000313" key="5">
    <source>
        <dbReference type="EMBL" id="MBC8569026.1"/>
    </source>
</evidence>
<protein>
    <submittedName>
        <fullName evidence="5">Acetyl-CoA hydrolase/transferase family protein</fullName>
    </submittedName>
</protein>
<dbReference type="GO" id="GO:0006083">
    <property type="term" value="P:acetate metabolic process"/>
    <property type="evidence" value="ECO:0007669"/>
    <property type="project" value="InterPro"/>
</dbReference>
<keyword evidence="5" id="KW-0378">Hydrolase</keyword>
<organism evidence="5 6">
    <name type="scientific">Lentihominibacter hominis</name>
    <dbReference type="NCBI Taxonomy" id="2763645"/>
    <lineage>
        <taxon>Bacteria</taxon>
        <taxon>Bacillati</taxon>
        <taxon>Bacillota</taxon>
        <taxon>Clostridia</taxon>
        <taxon>Peptostreptococcales</taxon>
        <taxon>Anaerovoracaceae</taxon>
        <taxon>Lentihominibacter</taxon>
    </lineage>
</organism>
<evidence type="ECO:0000256" key="2">
    <source>
        <dbReference type="ARBA" id="ARBA00022679"/>
    </source>
</evidence>
<dbReference type="PANTHER" id="PTHR21432:SF20">
    <property type="entry name" value="ACETYL-COA HYDROLASE"/>
    <property type="match status" value="1"/>
</dbReference>
<dbReference type="PANTHER" id="PTHR21432">
    <property type="entry name" value="ACETYL-COA HYDROLASE-RELATED"/>
    <property type="match status" value="1"/>
</dbReference>
<name>A0A926I9C2_9FIRM</name>
<dbReference type="Pfam" id="PF13336">
    <property type="entry name" value="AcetylCoA_hyd_C"/>
    <property type="match status" value="1"/>
</dbReference>
<keyword evidence="6" id="KW-1185">Reference proteome</keyword>
<dbReference type="InterPro" id="IPR026888">
    <property type="entry name" value="AcetylCoA_hyd_C"/>
</dbReference>
<dbReference type="AlphaFoldDB" id="A0A926I9C2"/>
<dbReference type="InterPro" id="IPR046433">
    <property type="entry name" value="ActCoA_hydro"/>
</dbReference>
<dbReference type="Gene3D" id="3.40.1080.10">
    <property type="entry name" value="Glutaconate Coenzyme A-transferase"/>
    <property type="match status" value="1"/>
</dbReference>
<reference evidence="5" key="1">
    <citation type="submission" date="2020-08" db="EMBL/GenBank/DDBJ databases">
        <title>Genome public.</title>
        <authorList>
            <person name="Liu C."/>
            <person name="Sun Q."/>
        </authorList>
    </citation>
    <scope>NUCLEOTIDE SEQUENCE</scope>
    <source>
        <strain evidence="5">NSJ-24</strain>
    </source>
</reference>
<evidence type="ECO:0000259" key="3">
    <source>
        <dbReference type="Pfam" id="PF02550"/>
    </source>
</evidence>
<evidence type="ECO:0000313" key="6">
    <source>
        <dbReference type="Proteomes" id="UP000610862"/>
    </source>
</evidence>
<dbReference type="Gene3D" id="3.30.750.70">
    <property type="entry name" value="4-hydroxybutyrate coenzyme like domains"/>
    <property type="match status" value="1"/>
</dbReference>
<dbReference type="GO" id="GO:0016787">
    <property type="term" value="F:hydrolase activity"/>
    <property type="evidence" value="ECO:0007669"/>
    <property type="project" value="UniProtKB-KW"/>
</dbReference>
<comment type="caution">
    <text evidence="5">The sequence shown here is derived from an EMBL/GenBank/DDBJ whole genome shotgun (WGS) entry which is preliminary data.</text>
</comment>
<dbReference type="SUPFAM" id="SSF100950">
    <property type="entry name" value="NagB/RpiA/CoA transferase-like"/>
    <property type="match status" value="2"/>
</dbReference>
<dbReference type="GO" id="GO:0008775">
    <property type="term" value="F:acetate CoA-transferase activity"/>
    <property type="evidence" value="ECO:0007669"/>
    <property type="project" value="InterPro"/>
</dbReference>
<dbReference type="Pfam" id="PF02550">
    <property type="entry name" value="AcetylCoA_hydro"/>
    <property type="match status" value="1"/>
</dbReference>
<evidence type="ECO:0000259" key="4">
    <source>
        <dbReference type="Pfam" id="PF13336"/>
    </source>
</evidence>
<dbReference type="InterPro" id="IPR037171">
    <property type="entry name" value="NagB/RpiA_transferase-like"/>
</dbReference>
<accession>A0A926I9C2</accession>
<dbReference type="EMBL" id="JACRTA010000003">
    <property type="protein sequence ID" value="MBC8569026.1"/>
    <property type="molecule type" value="Genomic_DNA"/>
</dbReference>